<dbReference type="InterPro" id="IPR036640">
    <property type="entry name" value="ABC1_TM_sf"/>
</dbReference>
<keyword evidence="11" id="KW-1185">Reference proteome</keyword>
<evidence type="ECO:0000256" key="1">
    <source>
        <dbReference type="ARBA" id="ARBA00004651"/>
    </source>
</evidence>
<dbReference type="Pfam" id="PF00005">
    <property type="entry name" value="ABC_tran"/>
    <property type="match status" value="1"/>
</dbReference>
<reference evidence="10 11" key="1">
    <citation type="submission" date="2023-05" db="EMBL/GenBank/DDBJ databases">
        <title>Xanthomonas rydalmerenesis sp. nov., a novel Xanthomonas species isolated from Fragaria x ananassa.</title>
        <authorList>
            <person name="McKnight D.J.E."/>
            <person name="Wong-Bajracharya J."/>
            <person name="Okoh E.B."/>
            <person name="Snijders F."/>
            <person name="Lidbetter F."/>
            <person name="Webster J."/>
            <person name="Djordjevic S.P."/>
            <person name="Bogema D.R."/>
            <person name="Chapman T.A."/>
        </authorList>
    </citation>
    <scope>NUCLEOTIDE SEQUENCE [LARGE SCALE GENOMIC DNA]</scope>
    <source>
        <strain evidence="10 11">DAR34883</strain>
    </source>
</reference>
<dbReference type="SUPFAM" id="SSF90123">
    <property type="entry name" value="ABC transporter transmembrane region"/>
    <property type="match status" value="1"/>
</dbReference>
<dbReference type="PROSITE" id="PS50929">
    <property type="entry name" value="ABC_TM1F"/>
    <property type="match status" value="1"/>
</dbReference>
<dbReference type="GO" id="GO:0005524">
    <property type="term" value="F:ATP binding"/>
    <property type="evidence" value="ECO:0007669"/>
    <property type="project" value="UniProtKB-KW"/>
</dbReference>
<evidence type="ECO:0000313" key="11">
    <source>
        <dbReference type="Proteomes" id="UP001302020"/>
    </source>
</evidence>
<dbReference type="Gene3D" id="3.40.50.300">
    <property type="entry name" value="P-loop containing nucleotide triphosphate hydrolases"/>
    <property type="match status" value="1"/>
</dbReference>
<dbReference type="InterPro" id="IPR003593">
    <property type="entry name" value="AAA+_ATPase"/>
</dbReference>
<evidence type="ECO:0000313" key="10">
    <source>
        <dbReference type="EMBL" id="WOS40469.1"/>
    </source>
</evidence>
<dbReference type="Gene3D" id="1.20.1560.10">
    <property type="entry name" value="ABC transporter type 1, transmembrane domain"/>
    <property type="match status" value="1"/>
</dbReference>
<proteinExistence type="predicted"/>
<comment type="subcellular location">
    <subcellularLocation>
        <location evidence="1">Cell membrane</location>
        <topology evidence="1">Multi-pass membrane protein</topology>
    </subcellularLocation>
</comment>
<dbReference type="SUPFAM" id="SSF52540">
    <property type="entry name" value="P-loop containing nucleoside triphosphate hydrolases"/>
    <property type="match status" value="1"/>
</dbReference>
<dbReference type="PROSITE" id="PS00211">
    <property type="entry name" value="ABC_TRANSPORTER_1"/>
    <property type="match status" value="1"/>
</dbReference>
<evidence type="ECO:0000259" key="8">
    <source>
        <dbReference type="PROSITE" id="PS50893"/>
    </source>
</evidence>
<dbReference type="EMBL" id="CP126172">
    <property type="protein sequence ID" value="WOS40469.1"/>
    <property type="molecule type" value="Genomic_DNA"/>
</dbReference>
<gene>
    <name evidence="10" type="ORF">QN243_19080</name>
</gene>
<keyword evidence="3" id="KW-0547">Nucleotide-binding</keyword>
<keyword evidence="5 7" id="KW-1133">Transmembrane helix</keyword>
<feature type="transmembrane region" description="Helical" evidence="7">
    <location>
        <begin position="20"/>
        <end position="45"/>
    </location>
</feature>
<feature type="transmembrane region" description="Helical" evidence="7">
    <location>
        <begin position="264"/>
        <end position="286"/>
    </location>
</feature>
<feature type="transmembrane region" description="Helical" evidence="7">
    <location>
        <begin position="65"/>
        <end position="89"/>
    </location>
</feature>
<feature type="domain" description="ABC transmembrane type-1" evidence="9">
    <location>
        <begin position="20"/>
        <end position="284"/>
    </location>
</feature>
<organism evidence="10 11">
    <name type="scientific">Xanthomonas rydalmerensis</name>
    <dbReference type="NCBI Taxonomy" id="3046274"/>
    <lineage>
        <taxon>Bacteria</taxon>
        <taxon>Pseudomonadati</taxon>
        <taxon>Pseudomonadota</taxon>
        <taxon>Gammaproteobacteria</taxon>
        <taxon>Lysobacterales</taxon>
        <taxon>Lysobacteraceae</taxon>
        <taxon>Xanthomonas</taxon>
    </lineage>
</organism>
<dbReference type="InterPro" id="IPR027417">
    <property type="entry name" value="P-loop_NTPase"/>
</dbReference>
<name>A0ABZ0JNB4_9XANT</name>
<dbReference type="RefSeq" id="WP_317843923.1">
    <property type="nucleotide sequence ID" value="NZ_CP126170.1"/>
</dbReference>
<dbReference type="InterPro" id="IPR017871">
    <property type="entry name" value="ABC_transporter-like_CS"/>
</dbReference>
<dbReference type="PROSITE" id="PS50893">
    <property type="entry name" value="ABC_TRANSPORTER_2"/>
    <property type="match status" value="1"/>
</dbReference>
<keyword evidence="6 7" id="KW-0472">Membrane</keyword>
<dbReference type="Proteomes" id="UP001302020">
    <property type="component" value="Chromosome"/>
</dbReference>
<evidence type="ECO:0000256" key="5">
    <source>
        <dbReference type="ARBA" id="ARBA00022989"/>
    </source>
</evidence>
<feature type="domain" description="ABC transporter" evidence="8">
    <location>
        <begin position="356"/>
        <end position="580"/>
    </location>
</feature>
<feature type="transmembrane region" description="Helical" evidence="7">
    <location>
        <begin position="147"/>
        <end position="169"/>
    </location>
</feature>
<sequence length="583" mass="62765">MSVWRALRRLLGWAPRGRLLGVFVLMSLAGASEGIGVLLLVPLLGALQGGGATSGGAMAHAVGEIVGMLGLPSDAPLPLLALFCALVLLRNGIHYAREHAAARLQQDVAERLREASFAALLEAQWRWLVAQRSSDHASLMLTEVERVGVGLGHALLMLASLATAIIYLFAAIALAGTLALATVVAGALLLLLLLGRRRRVLRLGSALTQTRQRLHAGMHDSLAGLRLAKILGAEARYRAVVNRDATAVRDLQARFASGLALSKALLHSAAALLLAAYVLLGLQVWHLPLAELLILVVMFARLLPLLTMAQQQHQYWVHTVPAFLEVERQLAQAREWSEPALPPRAIDWQVQTQIALRDVQVRYAGREASALQEISLVLPARTTTAIVGASGAGKSTLADVLCGLLGPDRGALEIDGVTLDAHARRSWRHAVAYVSQDTFLFNDSIRNNLLLAAPHADAATLQLALEQASAQFVHALPQGWETVIGDRGMRLSGGERQRLALARALLQRPALLILDEATSALDHDNEARIRAAIERLHGDLTVVVIGHRLAMLERADQVVVLEEGRVRAQGRWHEVAAAWTGAA</sequence>
<dbReference type="PANTHER" id="PTHR24221:SF654">
    <property type="entry name" value="ATP-BINDING CASSETTE SUB-FAMILY B MEMBER 6"/>
    <property type="match status" value="1"/>
</dbReference>
<dbReference type="InterPro" id="IPR011527">
    <property type="entry name" value="ABC1_TM_dom"/>
</dbReference>
<protein>
    <submittedName>
        <fullName evidence="10">ABC transporter ATP-binding protein</fullName>
    </submittedName>
</protein>
<evidence type="ECO:0000256" key="4">
    <source>
        <dbReference type="ARBA" id="ARBA00022840"/>
    </source>
</evidence>
<evidence type="ECO:0000259" key="9">
    <source>
        <dbReference type="PROSITE" id="PS50929"/>
    </source>
</evidence>
<keyword evidence="2 7" id="KW-0812">Transmembrane</keyword>
<evidence type="ECO:0000256" key="3">
    <source>
        <dbReference type="ARBA" id="ARBA00022741"/>
    </source>
</evidence>
<evidence type="ECO:0000256" key="7">
    <source>
        <dbReference type="SAM" id="Phobius"/>
    </source>
</evidence>
<dbReference type="SMART" id="SM00382">
    <property type="entry name" value="AAA"/>
    <property type="match status" value="1"/>
</dbReference>
<dbReference type="InterPro" id="IPR039421">
    <property type="entry name" value="Type_1_exporter"/>
</dbReference>
<evidence type="ECO:0000256" key="2">
    <source>
        <dbReference type="ARBA" id="ARBA00022692"/>
    </source>
</evidence>
<dbReference type="InterPro" id="IPR003439">
    <property type="entry name" value="ABC_transporter-like_ATP-bd"/>
</dbReference>
<dbReference type="Pfam" id="PF00664">
    <property type="entry name" value="ABC_membrane"/>
    <property type="match status" value="1"/>
</dbReference>
<feature type="transmembrane region" description="Helical" evidence="7">
    <location>
        <begin position="175"/>
        <end position="194"/>
    </location>
</feature>
<accession>A0ABZ0JNB4</accession>
<dbReference type="PANTHER" id="PTHR24221">
    <property type="entry name" value="ATP-BINDING CASSETTE SUB-FAMILY B"/>
    <property type="match status" value="1"/>
</dbReference>
<evidence type="ECO:0000256" key="6">
    <source>
        <dbReference type="ARBA" id="ARBA00023136"/>
    </source>
</evidence>
<keyword evidence="4 10" id="KW-0067">ATP-binding</keyword>